<reference evidence="3 4" key="1">
    <citation type="submission" date="2016-10" db="EMBL/GenBank/DDBJ databases">
        <title>Complete genome sequences of three Cupriavidus strains isolated from various Malaysian environments.</title>
        <authorList>
            <person name="Abdullah A.A.-A."/>
            <person name="Shafie N.A.H."/>
            <person name="Lau N.S."/>
        </authorList>
    </citation>
    <scope>NUCLEOTIDE SEQUENCE [LARGE SCALE GENOMIC DNA]</scope>
    <source>
        <strain evidence="3 4">USMAA1020</strain>
    </source>
</reference>
<proteinExistence type="predicted"/>
<dbReference type="SMART" id="SM00052">
    <property type="entry name" value="EAL"/>
    <property type="match status" value="1"/>
</dbReference>
<dbReference type="PROSITE" id="PS50883">
    <property type="entry name" value="EAL"/>
    <property type="match status" value="1"/>
</dbReference>
<feature type="domain" description="EAL" evidence="1">
    <location>
        <begin position="299"/>
        <end position="552"/>
    </location>
</feature>
<dbReference type="InterPro" id="IPR035919">
    <property type="entry name" value="EAL_sf"/>
</dbReference>
<dbReference type="InterPro" id="IPR001633">
    <property type="entry name" value="EAL_dom"/>
</dbReference>
<dbReference type="Gene3D" id="3.30.70.270">
    <property type="match status" value="1"/>
</dbReference>
<gene>
    <name evidence="3" type="ORF">BKK80_28850</name>
</gene>
<dbReference type="InterPro" id="IPR013656">
    <property type="entry name" value="PAS_4"/>
</dbReference>
<dbReference type="Pfam" id="PF00563">
    <property type="entry name" value="EAL"/>
    <property type="match status" value="1"/>
</dbReference>
<dbReference type="InterPro" id="IPR052155">
    <property type="entry name" value="Biofilm_reg_signaling"/>
</dbReference>
<feature type="domain" description="GGDEF" evidence="2">
    <location>
        <begin position="157"/>
        <end position="290"/>
    </location>
</feature>
<dbReference type="CDD" id="cd01948">
    <property type="entry name" value="EAL"/>
    <property type="match status" value="1"/>
</dbReference>
<dbReference type="InterPro" id="IPR029787">
    <property type="entry name" value="Nucleotide_cyclase"/>
</dbReference>
<dbReference type="Pfam" id="PF00990">
    <property type="entry name" value="GGDEF"/>
    <property type="match status" value="1"/>
</dbReference>
<dbReference type="Gene3D" id="3.30.450.20">
    <property type="entry name" value="PAS domain"/>
    <property type="match status" value="1"/>
</dbReference>
<keyword evidence="4" id="KW-1185">Reference proteome</keyword>
<dbReference type="SUPFAM" id="SSF55785">
    <property type="entry name" value="PYP-like sensor domain (PAS domain)"/>
    <property type="match status" value="1"/>
</dbReference>
<dbReference type="InterPro" id="IPR035965">
    <property type="entry name" value="PAS-like_dom_sf"/>
</dbReference>
<accession>A0ABM6FGA9</accession>
<evidence type="ECO:0000313" key="4">
    <source>
        <dbReference type="Proteomes" id="UP000177515"/>
    </source>
</evidence>
<evidence type="ECO:0000313" key="3">
    <source>
        <dbReference type="EMBL" id="AOZ10899.1"/>
    </source>
</evidence>
<dbReference type="RefSeq" id="WP_071073400.1">
    <property type="nucleotide sequence ID" value="NZ_CP017755.1"/>
</dbReference>
<dbReference type="SUPFAM" id="SSF55073">
    <property type="entry name" value="Nucleotide cyclase"/>
    <property type="match status" value="1"/>
</dbReference>
<dbReference type="NCBIfam" id="TIGR00254">
    <property type="entry name" value="GGDEF"/>
    <property type="match status" value="1"/>
</dbReference>
<dbReference type="Proteomes" id="UP000177515">
    <property type="component" value="Chromosome 2"/>
</dbReference>
<evidence type="ECO:0008006" key="5">
    <source>
        <dbReference type="Google" id="ProtNLM"/>
    </source>
</evidence>
<dbReference type="Gene3D" id="3.20.20.450">
    <property type="entry name" value="EAL domain"/>
    <property type="match status" value="1"/>
</dbReference>
<dbReference type="PROSITE" id="PS50887">
    <property type="entry name" value="GGDEF"/>
    <property type="match status" value="1"/>
</dbReference>
<organism evidence="3 4">
    <name type="scientific">Cupriavidus malaysiensis</name>
    <dbReference type="NCBI Taxonomy" id="367825"/>
    <lineage>
        <taxon>Bacteria</taxon>
        <taxon>Pseudomonadati</taxon>
        <taxon>Pseudomonadota</taxon>
        <taxon>Betaproteobacteria</taxon>
        <taxon>Burkholderiales</taxon>
        <taxon>Burkholderiaceae</taxon>
        <taxon>Cupriavidus</taxon>
    </lineage>
</organism>
<dbReference type="Pfam" id="PF08448">
    <property type="entry name" value="PAS_4"/>
    <property type="match status" value="1"/>
</dbReference>
<dbReference type="PANTHER" id="PTHR44757:SF2">
    <property type="entry name" value="BIOFILM ARCHITECTURE MAINTENANCE PROTEIN MBAA"/>
    <property type="match status" value="1"/>
</dbReference>
<dbReference type="PANTHER" id="PTHR44757">
    <property type="entry name" value="DIGUANYLATE CYCLASE DGCP"/>
    <property type="match status" value="1"/>
</dbReference>
<dbReference type="InterPro" id="IPR043128">
    <property type="entry name" value="Rev_trsase/Diguanyl_cyclase"/>
</dbReference>
<name>A0ABM6FGA9_9BURK</name>
<dbReference type="SMART" id="SM00267">
    <property type="entry name" value="GGDEF"/>
    <property type="match status" value="1"/>
</dbReference>
<dbReference type="CDD" id="cd01949">
    <property type="entry name" value="GGDEF"/>
    <property type="match status" value="1"/>
</dbReference>
<evidence type="ECO:0000259" key="2">
    <source>
        <dbReference type="PROSITE" id="PS50887"/>
    </source>
</evidence>
<protein>
    <recommendedName>
        <fullName evidence="5">EAL domain-containing protein</fullName>
    </recommendedName>
</protein>
<evidence type="ECO:0000259" key="1">
    <source>
        <dbReference type="PROSITE" id="PS50883"/>
    </source>
</evidence>
<sequence>MSTFAVSALLEASAGLAVQVNEQGHIVAASLKSADVLEYSRDSLLQCRLADLVTGQDQDHFLRAFHLAWEHGSASTQPLQFSKGLTGSAWLELRLVVLNTEGAASLVVYGQDVTAWKQNTDELSREILRDPLTGLGNRLMVREELQLAIERTQSQNTHIAVAILDLDGFKKINDSLGHDIGDELLRQISKRLKAAVREHDIVSRVGGDEFVIVLPNLSTEKEARSVATRILTTIQQPIPLAGHQLQMSTSIGLALYPQHGSSEADLMKNADAAMYRAKEQGKNAYCVYNSEIGIQKEHALAMELSMFQAIRNGEFDLHYQPICRAMTREVIAVESLMRWTHDEQDVPPAEFIRLAEENGLIHLLGGWALRTAAMQLSQWDSVGLRLDYLTVNVSPVQFLHPGFPATVYKAVQDSGIEPHRLVLEITEGALIRDPKKTEAVFEELKAFGVKFAIDDFGTGYSNLRNLKRFPLTSLKVDRSFVSEVCESSNDQAIVSLILLLAKELGLTIVAEGVETEAQLSFLVERGCTYIQGWLVSRALPPHVLEERIHSGKLKLGS</sequence>
<dbReference type="SUPFAM" id="SSF141868">
    <property type="entry name" value="EAL domain-like"/>
    <property type="match status" value="1"/>
</dbReference>
<dbReference type="EMBL" id="CP017755">
    <property type="protein sequence ID" value="AOZ10899.1"/>
    <property type="molecule type" value="Genomic_DNA"/>
</dbReference>
<dbReference type="InterPro" id="IPR000160">
    <property type="entry name" value="GGDEF_dom"/>
</dbReference>